<gene>
    <name evidence="1" type="ORF">DENIS_2694</name>
</gene>
<name>A0A401FXJ9_9BACT</name>
<evidence type="ECO:0000313" key="1">
    <source>
        <dbReference type="EMBL" id="GBC61732.1"/>
    </source>
</evidence>
<protein>
    <recommendedName>
        <fullName evidence="3">Metal-dependent hydrolase</fullName>
    </recommendedName>
</protein>
<evidence type="ECO:0000313" key="2">
    <source>
        <dbReference type="Proteomes" id="UP000288096"/>
    </source>
</evidence>
<dbReference type="AlphaFoldDB" id="A0A401FXJ9"/>
<sequence length="109" mass="12249">MTIRPVVHTVLHFAVPGLVARLGYKKDFFRAWAVMVATMLVDLDHLLADPVFNPDRCSIGFHPLHSVPAIGFYVLMTFVPRSATLRLIGLGLMIHMGLDWTDCVWMGWG</sequence>
<dbReference type="EMBL" id="BEXT01000001">
    <property type="protein sequence ID" value="GBC61732.1"/>
    <property type="molecule type" value="Genomic_DNA"/>
</dbReference>
<proteinExistence type="predicted"/>
<dbReference type="Proteomes" id="UP000288096">
    <property type="component" value="Unassembled WGS sequence"/>
</dbReference>
<comment type="caution">
    <text evidence="1">The sequence shown here is derived from an EMBL/GenBank/DDBJ whole genome shotgun (WGS) entry which is preliminary data.</text>
</comment>
<dbReference type="OrthoDB" id="289051at2"/>
<dbReference type="InterPro" id="IPR046125">
    <property type="entry name" value="DUF6122"/>
</dbReference>
<organism evidence="1 2">
    <name type="scientific">Desulfonema ishimotonii</name>
    <dbReference type="NCBI Taxonomy" id="45657"/>
    <lineage>
        <taxon>Bacteria</taxon>
        <taxon>Pseudomonadati</taxon>
        <taxon>Thermodesulfobacteriota</taxon>
        <taxon>Desulfobacteria</taxon>
        <taxon>Desulfobacterales</taxon>
        <taxon>Desulfococcaceae</taxon>
        <taxon>Desulfonema</taxon>
    </lineage>
</organism>
<accession>A0A401FXJ9</accession>
<keyword evidence="2" id="KW-1185">Reference proteome</keyword>
<reference evidence="2" key="1">
    <citation type="submission" date="2017-11" db="EMBL/GenBank/DDBJ databases">
        <authorList>
            <person name="Watanabe M."/>
            <person name="Kojima H."/>
        </authorList>
    </citation>
    <scope>NUCLEOTIDE SEQUENCE [LARGE SCALE GENOMIC DNA]</scope>
    <source>
        <strain evidence="2">Tokyo 01</strain>
    </source>
</reference>
<dbReference type="Pfam" id="PF19617">
    <property type="entry name" value="DUF6122"/>
    <property type="match status" value="1"/>
</dbReference>
<evidence type="ECO:0008006" key="3">
    <source>
        <dbReference type="Google" id="ProtNLM"/>
    </source>
</evidence>
<reference evidence="2" key="2">
    <citation type="submission" date="2019-01" db="EMBL/GenBank/DDBJ databases">
        <title>Genome sequence of Desulfonema ishimotonii strain Tokyo 01.</title>
        <authorList>
            <person name="Fukui M."/>
        </authorList>
    </citation>
    <scope>NUCLEOTIDE SEQUENCE [LARGE SCALE GENOMIC DNA]</scope>
    <source>
        <strain evidence="2">Tokyo 01</strain>
    </source>
</reference>